<evidence type="ECO:0000313" key="2">
    <source>
        <dbReference type="Proteomes" id="UP000625711"/>
    </source>
</evidence>
<gene>
    <name evidence="1" type="ORF">GWI33_021946</name>
</gene>
<reference evidence="1" key="1">
    <citation type="submission" date="2020-08" db="EMBL/GenBank/DDBJ databases">
        <title>Genome sequencing and assembly of the red palm weevil Rhynchophorus ferrugineus.</title>
        <authorList>
            <person name="Dias G.B."/>
            <person name="Bergman C.M."/>
            <person name="Manee M."/>
        </authorList>
    </citation>
    <scope>NUCLEOTIDE SEQUENCE</scope>
    <source>
        <strain evidence="1">AA-2017</strain>
        <tissue evidence="1">Whole larva</tissue>
    </source>
</reference>
<evidence type="ECO:0000313" key="1">
    <source>
        <dbReference type="EMBL" id="KAF7284565.1"/>
    </source>
</evidence>
<sequence length="104" mass="11898">MVVASCPGPQDVASRMENRFLKIYAGSRPNSTEHISDTLIRTFFSVVDARGPRRFKPLSKWDSKTVNLYRVGTYGHLFVPPDFDPELPFFREPPPSDDTFSYLN</sequence>
<dbReference type="Proteomes" id="UP000625711">
    <property type="component" value="Unassembled WGS sequence"/>
</dbReference>
<protein>
    <submittedName>
        <fullName evidence="1">Uncharacterized protein</fullName>
    </submittedName>
</protein>
<name>A0A834MLH4_RHYFE</name>
<comment type="caution">
    <text evidence="1">The sequence shown here is derived from an EMBL/GenBank/DDBJ whole genome shotgun (WGS) entry which is preliminary data.</text>
</comment>
<dbReference type="AlphaFoldDB" id="A0A834MLH4"/>
<keyword evidence="2" id="KW-1185">Reference proteome</keyword>
<organism evidence="1 2">
    <name type="scientific">Rhynchophorus ferrugineus</name>
    <name type="common">Red palm weevil</name>
    <name type="synonym">Curculio ferrugineus</name>
    <dbReference type="NCBI Taxonomy" id="354439"/>
    <lineage>
        <taxon>Eukaryota</taxon>
        <taxon>Metazoa</taxon>
        <taxon>Ecdysozoa</taxon>
        <taxon>Arthropoda</taxon>
        <taxon>Hexapoda</taxon>
        <taxon>Insecta</taxon>
        <taxon>Pterygota</taxon>
        <taxon>Neoptera</taxon>
        <taxon>Endopterygota</taxon>
        <taxon>Coleoptera</taxon>
        <taxon>Polyphaga</taxon>
        <taxon>Cucujiformia</taxon>
        <taxon>Curculionidae</taxon>
        <taxon>Dryophthorinae</taxon>
        <taxon>Rhynchophorus</taxon>
    </lineage>
</organism>
<proteinExistence type="predicted"/>
<accession>A0A834MLH4</accession>
<dbReference type="EMBL" id="JAACXV010000075">
    <property type="protein sequence ID" value="KAF7284565.1"/>
    <property type="molecule type" value="Genomic_DNA"/>
</dbReference>